<sequence length="200" mass="21604">MATQGTTMHITRLRMGLSGRQTTRTRTCEAVQAAPVDTASTRLLSATSMGMTALLVMVAAAIMPGPQPTHKKKRRHRHKQQPEAHDAYDAPGRYGNRYDSRHDNGHNPYNGEHGAPSNRRPGIKDVGIAAATFALTLLNQQKNHSNGSGGYYNDGYYNQHSQSGGSHRQNGGSSNGFDKDAVAHLASNFIGKKKDKSGGH</sequence>
<dbReference type="Proteomes" id="UP000193922">
    <property type="component" value="Unassembled WGS sequence"/>
</dbReference>
<keyword evidence="4" id="KW-1185">Reference proteome</keyword>
<evidence type="ECO:0000256" key="2">
    <source>
        <dbReference type="SAM" id="Phobius"/>
    </source>
</evidence>
<dbReference type="GeneID" id="63799668"/>
<evidence type="ECO:0000313" key="3">
    <source>
        <dbReference type="EMBL" id="ORX71916.1"/>
    </source>
</evidence>
<protein>
    <submittedName>
        <fullName evidence="3">Uncharacterized protein</fullName>
    </submittedName>
</protein>
<name>A0A1Y1WF95_9FUNG</name>
<comment type="caution">
    <text evidence="3">The sequence shown here is derived from an EMBL/GenBank/DDBJ whole genome shotgun (WGS) entry which is preliminary data.</text>
</comment>
<feature type="region of interest" description="Disordered" evidence="1">
    <location>
        <begin position="65"/>
        <end position="123"/>
    </location>
</feature>
<dbReference type="EMBL" id="MCFD01000003">
    <property type="protein sequence ID" value="ORX71916.1"/>
    <property type="molecule type" value="Genomic_DNA"/>
</dbReference>
<dbReference type="RefSeq" id="XP_040745340.1">
    <property type="nucleotide sequence ID" value="XM_040883020.1"/>
</dbReference>
<evidence type="ECO:0000256" key="1">
    <source>
        <dbReference type="SAM" id="MobiDB-lite"/>
    </source>
</evidence>
<organism evidence="3 4">
    <name type="scientific">Linderina pennispora</name>
    <dbReference type="NCBI Taxonomy" id="61395"/>
    <lineage>
        <taxon>Eukaryota</taxon>
        <taxon>Fungi</taxon>
        <taxon>Fungi incertae sedis</taxon>
        <taxon>Zoopagomycota</taxon>
        <taxon>Kickxellomycotina</taxon>
        <taxon>Kickxellomycetes</taxon>
        <taxon>Kickxellales</taxon>
        <taxon>Kickxellaceae</taxon>
        <taxon>Linderina</taxon>
    </lineage>
</organism>
<feature type="compositionally biased region" description="Polar residues" evidence="1">
    <location>
        <begin position="159"/>
        <end position="176"/>
    </location>
</feature>
<reference evidence="3 4" key="1">
    <citation type="submission" date="2016-07" db="EMBL/GenBank/DDBJ databases">
        <title>Pervasive Adenine N6-methylation of Active Genes in Fungi.</title>
        <authorList>
            <consortium name="DOE Joint Genome Institute"/>
            <person name="Mondo S.J."/>
            <person name="Dannebaum R.O."/>
            <person name="Kuo R.C."/>
            <person name="Labutti K."/>
            <person name="Haridas S."/>
            <person name="Kuo A."/>
            <person name="Salamov A."/>
            <person name="Ahrendt S.R."/>
            <person name="Lipzen A."/>
            <person name="Sullivan W."/>
            <person name="Andreopoulos W.B."/>
            <person name="Clum A."/>
            <person name="Lindquist E."/>
            <person name="Daum C."/>
            <person name="Ramamoorthy G.K."/>
            <person name="Gryganskyi A."/>
            <person name="Culley D."/>
            <person name="Magnuson J.K."/>
            <person name="James T.Y."/>
            <person name="O'Malley M.A."/>
            <person name="Stajich J.E."/>
            <person name="Spatafora J.W."/>
            <person name="Visel A."/>
            <person name="Grigoriev I.V."/>
        </authorList>
    </citation>
    <scope>NUCLEOTIDE SEQUENCE [LARGE SCALE GENOMIC DNA]</scope>
    <source>
        <strain evidence="3 4">ATCC 12442</strain>
    </source>
</reference>
<feature type="compositionally biased region" description="Basic and acidic residues" evidence="1">
    <location>
        <begin position="96"/>
        <end position="105"/>
    </location>
</feature>
<feature type="transmembrane region" description="Helical" evidence="2">
    <location>
        <begin position="43"/>
        <end position="65"/>
    </location>
</feature>
<gene>
    <name evidence="3" type="ORF">DL89DRAFT_103793</name>
</gene>
<keyword evidence="2" id="KW-0812">Transmembrane</keyword>
<proteinExistence type="predicted"/>
<feature type="region of interest" description="Disordered" evidence="1">
    <location>
        <begin position="149"/>
        <end position="180"/>
    </location>
</feature>
<keyword evidence="2" id="KW-1133">Transmembrane helix</keyword>
<keyword evidence="2" id="KW-0472">Membrane</keyword>
<accession>A0A1Y1WF95</accession>
<dbReference type="AlphaFoldDB" id="A0A1Y1WF95"/>
<evidence type="ECO:0000313" key="4">
    <source>
        <dbReference type="Proteomes" id="UP000193922"/>
    </source>
</evidence>
<feature type="compositionally biased region" description="Basic residues" evidence="1">
    <location>
        <begin position="69"/>
        <end position="79"/>
    </location>
</feature>